<evidence type="ECO:0000313" key="2">
    <source>
        <dbReference type="EMBL" id="KAK3487692.1"/>
    </source>
</evidence>
<evidence type="ECO:0000313" key="3">
    <source>
        <dbReference type="Proteomes" id="UP001285908"/>
    </source>
</evidence>
<dbReference type="Proteomes" id="UP001285908">
    <property type="component" value="Unassembled WGS sequence"/>
</dbReference>
<comment type="caution">
    <text evidence="2">The sequence shown here is derived from an EMBL/GenBank/DDBJ whole genome shotgun (WGS) entry which is preliminary data.</text>
</comment>
<feature type="region of interest" description="Disordered" evidence="1">
    <location>
        <begin position="188"/>
        <end position="208"/>
    </location>
</feature>
<organism evidence="2 3">
    <name type="scientific">Neurospora hispaniola</name>
    <dbReference type="NCBI Taxonomy" id="588809"/>
    <lineage>
        <taxon>Eukaryota</taxon>
        <taxon>Fungi</taxon>
        <taxon>Dikarya</taxon>
        <taxon>Ascomycota</taxon>
        <taxon>Pezizomycotina</taxon>
        <taxon>Sordariomycetes</taxon>
        <taxon>Sordariomycetidae</taxon>
        <taxon>Sordariales</taxon>
        <taxon>Sordariaceae</taxon>
        <taxon>Neurospora</taxon>
    </lineage>
</organism>
<proteinExistence type="predicted"/>
<feature type="compositionally biased region" description="Low complexity" evidence="1">
    <location>
        <begin position="189"/>
        <end position="207"/>
    </location>
</feature>
<dbReference type="RefSeq" id="XP_062689819.1">
    <property type="nucleotide sequence ID" value="XM_062840970.1"/>
</dbReference>
<accession>A0AAJ0I2B1</accession>
<sequence length="234" mass="25208">MPDSGQKKVGSGYRSVPTTDTYRVKFLIPMNCDDSTVLSVEINQVLVRRGGETEAQSDRDGLLIPLKLGPNRQSTSGRDTKIRPYTIDFPAQDQVCTAVCVCRRACAVTNNREVPRIGKDNCAAAFHSRTTKARTLRDGCGTNEPFTPPISIPALPLLLSILIDVTSTPAPQLGAECCGAPRFRHRRGLPSASSSGAPLLHSTTSTSETLDEHMAGPQDAVIAEFAVAFLADRR</sequence>
<evidence type="ECO:0000256" key="1">
    <source>
        <dbReference type="SAM" id="MobiDB-lite"/>
    </source>
</evidence>
<protein>
    <submittedName>
        <fullName evidence="2">Uncharacterized protein</fullName>
    </submittedName>
</protein>
<reference evidence="2 3" key="1">
    <citation type="journal article" date="2023" name="Mol. Phylogenet. Evol.">
        <title>Genome-scale phylogeny and comparative genomics of the fungal order Sordariales.</title>
        <authorList>
            <person name="Hensen N."/>
            <person name="Bonometti L."/>
            <person name="Westerberg I."/>
            <person name="Brannstrom I.O."/>
            <person name="Guillou S."/>
            <person name="Cros-Aarteil S."/>
            <person name="Calhoun S."/>
            <person name="Haridas S."/>
            <person name="Kuo A."/>
            <person name="Mondo S."/>
            <person name="Pangilinan J."/>
            <person name="Riley R."/>
            <person name="LaButti K."/>
            <person name="Andreopoulos B."/>
            <person name="Lipzen A."/>
            <person name="Chen C."/>
            <person name="Yan M."/>
            <person name="Daum C."/>
            <person name="Ng V."/>
            <person name="Clum A."/>
            <person name="Steindorff A."/>
            <person name="Ohm R.A."/>
            <person name="Martin F."/>
            <person name="Silar P."/>
            <person name="Natvig D.O."/>
            <person name="Lalanne C."/>
            <person name="Gautier V."/>
            <person name="Ament-Velasquez S.L."/>
            <person name="Kruys A."/>
            <person name="Hutchinson M.I."/>
            <person name="Powell A.J."/>
            <person name="Barry K."/>
            <person name="Miller A.N."/>
            <person name="Grigoriev I.V."/>
            <person name="Debuchy R."/>
            <person name="Gladieux P."/>
            <person name="Hiltunen Thoren M."/>
            <person name="Johannesson H."/>
        </authorList>
    </citation>
    <scope>NUCLEOTIDE SEQUENCE [LARGE SCALE GENOMIC DNA]</scope>
    <source>
        <strain evidence="2 3">FGSC 10403</strain>
    </source>
</reference>
<name>A0AAJ0I2B1_9PEZI</name>
<dbReference type="GeneID" id="87878592"/>
<gene>
    <name evidence="2" type="ORF">B0T23DRAFT_446616</name>
</gene>
<dbReference type="AlphaFoldDB" id="A0AAJ0I2B1"/>
<dbReference type="EMBL" id="JAULSX010000007">
    <property type="protein sequence ID" value="KAK3487692.1"/>
    <property type="molecule type" value="Genomic_DNA"/>
</dbReference>
<keyword evidence="3" id="KW-1185">Reference proteome</keyword>